<dbReference type="SUPFAM" id="SSF53383">
    <property type="entry name" value="PLP-dependent transferases"/>
    <property type="match status" value="1"/>
</dbReference>
<dbReference type="AlphaFoldDB" id="A0A0U1LK74"/>
<dbReference type="EMBL" id="CVMT01000001">
    <property type="protein sequence ID" value="CRG83424.1"/>
    <property type="molecule type" value="Genomic_DNA"/>
</dbReference>
<proteinExistence type="predicted"/>
<accession>A0A0U1LK74</accession>
<dbReference type="InterPro" id="IPR015421">
    <property type="entry name" value="PyrdxlP-dep_Trfase_major"/>
</dbReference>
<name>A0A0U1LK74_TALIS</name>
<protein>
    <submittedName>
        <fullName evidence="1">Uncharacterized protein</fullName>
    </submittedName>
</protein>
<keyword evidence="2" id="KW-1185">Reference proteome</keyword>
<dbReference type="Proteomes" id="UP000054383">
    <property type="component" value="Unassembled WGS sequence"/>
</dbReference>
<dbReference type="OrthoDB" id="2161780at2759"/>
<sequence>MDNMLSLPHADSTTVDPHKAGYIPYPAGSLVYSDERMRFLVTWTSPYLSQGSSENIGVYGVEGSRCSDVDLALKQDHWAQFGWLWQIARGGGFYQCKNEQRPVENSTVSNVHPVYIKPLWEMCTALYEELNLDVCKQGLFVIRNVVMSPFPTDADFIRELMEKFQEIARKEVQVCRERNNRTAYKVEFVMAGTETLFLDFQASFHRATPKTIGSRTEK</sequence>
<evidence type="ECO:0000313" key="1">
    <source>
        <dbReference type="EMBL" id="CRG83424.1"/>
    </source>
</evidence>
<dbReference type="Gene3D" id="3.40.640.10">
    <property type="entry name" value="Type I PLP-dependent aspartate aminotransferase-like (Major domain)"/>
    <property type="match status" value="1"/>
</dbReference>
<reference evidence="1 2" key="1">
    <citation type="submission" date="2015-04" db="EMBL/GenBank/DDBJ databases">
        <authorList>
            <person name="Syromyatnikov M.Y."/>
            <person name="Popov V.N."/>
        </authorList>
    </citation>
    <scope>NUCLEOTIDE SEQUENCE [LARGE SCALE GENOMIC DNA]</scope>
    <source>
        <strain evidence="1">WF-38-12</strain>
    </source>
</reference>
<organism evidence="1 2">
    <name type="scientific">Talaromyces islandicus</name>
    <name type="common">Penicillium islandicum</name>
    <dbReference type="NCBI Taxonomy" id="28573"/>
    <lineage>
        <taxon>Eukaryota</taxon>
        <taxon>Fungi</taxon>
        <taxon>Dikarya</taxon>
        <taxon>Ascomycota</taxon>
        <taxon>Pezizomycotina</taxon>
        <taxon>Eurotiomycetes</taxon>
        <taxon>Eurotiomycetidae</taxon>
        <taxon>Eurotiales</taxon>
        <taxon>Trichocomaceae</taxon>
        <taxon>Talaromyces</taxon>
        <taxon>Talaromyces sect. Islandici</taxon>
    </lineage>
</organism>
<evidence type="ECO:0000313" key="2">
    <source>
        <dbReference type="Proteomes" id="UP000054383"/>
    </source>
</evidence>
<dbReference type="STRING" id="28573.A0A0U1LK74"/>
<dbReference type="InterPro" id="IPR015424">
    <property type="entry name" value="PyrdxlP-dep_Trfase"/>
</dbReference>
<gene>
    <name evidence="1" type="ORF">PISL3812_00775</name>
</gene>